<evidence type="ECO:0000313" key="3">
    <source>
        <dbReference type="Proteomes" id="UP000011626"/>
    </source>
</evidence>
<dbReference type="Pfam" id="PF23382">
    <property type="entry name" value="DUF7097"/>
    <property type="match status" value="1"/>
</dbReference>
<dbReference type="STRING" id="797114.C475_21147"/>
<feature type="region of interest" description="Disordered" evidence="1">
    <location>
        <begin position="145"/>
        <end position="207"/>
    </location>
</feature>
<proteinExistence type="predicted"/>
<dbReference type="AlphaFoldDB" id="M0CAK0"/>
<accession>M0CAK0</accession>
<comment type="caution">
    <text evidence="2">The sequence shown here is derived from an EMBL/GenBank/DDBJ whole genome shotgun (WGS) entry which is preliminary data.</text>
</comment>
<feature type="compositionally biased region" description="Basic and acidic residues" evidence="1">
    <location>
        <begin position="158"/>
        <end position="170"/>
    </location>
</feature>
<dbReference type="Proteomes" id="UP000011626">
    <property type="component" value="Unassembled WGS sequence"/>
</dbReference>
<dbReference type="RefSeq" id="WP_006885893.1">
    <property type="nucleotide sequence ID" value="NZ_AOIU01000047.1"/>
</dbReference>
<keyword evidence="3" id="KW-1185">Reference proteome</keyword>
<name>M0CAK0_9EURY</name>
<dbReference type="PATRIC" id="fig|797114.5.peg.4265"/>
<dbReference type="EMBL" id="AOIU01000047">
    <property type="protein sequence ID" value="ELZ20321.1"/>
    <property type="molecule type" value="Genomic_DNA"/>
</dbReference>
<evidence type="ECO:0000313" key="2">
    <source>
        <dbReference type="EMBL" id="ELZ20321.1"/>
    </source>
</evidence>
<feature type="compositionally biased region" description="Basic and acidic residues" evidence="1">
    <location>
        <begin position="197"/>
        <end position="207"/>
    </location>
</feature>
<reference evidence="2 3" key="1">
    <citation type="journal article" date="2014" name="PLoS Genet.">
        <title>Phylogenetically driven sequencing of extremely halophilic archaea reveals strategies for static and dynamic osmo-response.</title>
        <authorList>
            <person name="Becker E.A."/>
            <person name="Seitzer P.M."/>
            <person name="Tritt A."/>
            <person name="Larsen D."/>
            <person name="Krusor M."/>
            <person name="Yao A.I."/>
            <person name="Wu D."/>
            <person name="Madern D."/>
            <person name="Eisen J.A."/>
            <person name="Darling A.E."/>
            <person name="Facciotti M.T."/>
        </authorList>
    </citation>
    <scope>NUCLEOTIDE SEQUENCE [LARGE SCALE GENOMIC DNA]</scope>
    <source>
        <strain evidence="2 3">2-9-1</strain>
    </source>
</reference>
<protein>
    <submittedName>
        <fullName evidence="2">Uncharacterized protein</fullName>
    </submittedName>
</protein>
<sequence>MEKTPSGTSVGVDDPYAHVDRCDHCTDEGRCRFAVEQGDRDPEFANARSREDFRCPVVGDLDEEGLTGRWEWADCPHFRCRNRDRECERCGLEEHRMAHDDERPLLEEHHLSYAGRSDDESDDPSHEITVFLCRWCHAKVHDSWASVDDDANPDPEAIAEREGRRSREQSELGFQSAAERFDTGGSEGGTDESGEGSSDRGRDESDR</sequence>
<dbReference type="InterPro" id="IPR055523">
    <property type="entry name" value="DUF7097"/>
</dbReference>
<gene>
    <name evidence="2" type="ORF">C475_21147</name>
</gene>
<evidence type="ECO:0000256" key="1">
    <source>
        <dbReference type="SAM" id="MobiDB-lite"/>
    </source>
</evidence>
<organism evidence="2 3">
    <name type="scientific">Halosimplex carlsbadense 2-9-1</name>
    <dbReference type="NCBI Taxonomy" id="797114"/>
    <lineage>
        <taxon>Archaea</taxon>
        <taxon>Methanobacteriati</taxon>
        <taxon>Methanobacteriota</taxon>
        <taxon>Stenosarchaea group</taxon>
        <taxon>Halobacteria</taxon>
        <taxon>Halobacteriales</taxon>
        <taxon>Haloarculaceae</taxon>
        <taxon>Halosimplex</taxon>
    </lineage>
</organism>
<dbReference type="eggNOG" id="arCOG04666">
    <property type="taxonomic scope" value="Archaea"/>
</dbReference>